<feature type="transmembrane region" description="Helical" evidence="1">
    <location>
        <begin position="87"/>
        <end position="106"/>
    </location>
</feature>
<feature type="transmembrane region" description="Helical" evidence="1">
    <location>
        <begin position="64"/>
        <end position="81"/>
    </location>
</feature>
<evidence type="ECO:0000256" key="1">
    <source>
        <dbReference type="SAM" id="Phobius"/>
    </source>
</evidence>
<feature type="transmembrane region" description="Helical" evidence="1">
    <location>
        <begin position="218"/>
        <end position="234"/>
    </location>
</feature>
<feature type="transmembrane region" description="Helical" evidence="1">
    <location>
        <begin position="246"/>
        <end position="262"/>
    </location>
</feature>
<feature type="transmembrane region" description="Helical" evidence="1">
    <location>
        <begin position="118"/>
        <end position="137"/>
    </location>
</feature>
<keyword evidence="1" id="KW-1133">Transmembrane helix</keyword>
<evidence type="ECO:0000313" key="3">
    <source>
        <dbReference type="Proteomes" id="UP000016160"/>
    </source>
</evidence>
<accession>T2KRS7</accession>
<proteinExistence type="predicted"/>
<protein>
    <submittedName>
        <fullName evidence="2">Uncharacterized protein</fullName>
    </submittedName>
</protein>
<dbReference type="STRING" id="1347342.BN863_35060"/>
<name>T2KRS7_FORAG</name>
<feature type="transmembrane region" description="Helical" evidence="1">
    <location>
        <begin position="12"/>
        <end position="30"/>
    </location>
</feature>
<dbReference type="EMBL" id="HG315671">
    <property type="protein sequence ID" value="CDF81218.1"/>
    <property type="molecule type" value="Genomic_DNA"/>
</dbReference>
<reference evidence="2 3" key="1">
    <citation type="journal article" date="2013" name="Appl. Environ. Microbiol.">
        <title>The genome of the alga-associated marine flavobacterium Formosa agariphila KMM 3901T reveals a broad potential for degradation of algal polysaccharides.</title>
        <authorList>
            <person name="Mann A.J."/>
            <person name="Hahnke R.L."/>
            <person name="Huang S."/>
            <person name="Werner J."/>
            <person name="Xing P."/>
            <person name="Barbeyron T."/>
            <person name="Huettel B."/>
            <person name="Stueber K."/>
            <person name="Reinhardt R."/>
            <person name="Harder J."/>
            <person name="Gloeckner F.O."/>
            <person name="Amann R.I."/>
            <person name="Teeling H."/>
        </authorList>
    </citation>
    <scope>NUCLEOTIDE SEQUENCE [LARGE SCALE GENOMIC DNA]</scope>
    <source>
        <strain evidence="3">DSM 15362 / KCTC 12365 / LMG 23005 / KMM 3901</strain>
    </source>
</reference>
<keyword evidence="1" id="KW-0812">Transmembrane</keyword>
<gene>
    <name evidence="2" type="ORF">BN863_35060</name>
</gene>
<evidence type="ECO:0000313" key="2">
    <source>
        <dbReference type="EMBL" id="CDF81218.1"/>
    </source>
</evidence>
<feature type="transmembrane region" description="Helical" evidence="1">
    <location>
        <begin position="36"/>
        <end position="55"/>
    </location>
</feature>
<keyword evidence="3" id="KW-1185">Reference proteome</keyword>
<keyword evidence="1" id="KW-0472">Membrane</keyword>
<dbReference type="AlphaFoldDB" id="T2KRS7"/>
<feature type="transmembrane region" description="Helical" evidence="1">
    <location>
        <begin position="337"/>
        <end position="358"/>
    </location>
</feature>
<feature type="transmembrane region" description="Helical" evidence="1">
    <location>
        <begin position="370"/>
        <end position="403"/>
    </location>
</feature>
<dbReference type="PATRIC" id="fig|1347342.6.peg.3537"/>
<dbReference type="HOGENOM" id="CLU_681256_0_0_10"/>
<sequence>MLKLKTIYQFSFLLIFVLIFLLGGSLQFFLGVSNTGLTLALCLIMLSNYALYVLIRGKIVFDKVVGFAFLYSIVIIISGVINHSTLFHIVLYNIFSVLPLSCYLFFKMNKNENYIQKRTVNKLVLYVAIIQLPILLIQRNFYDILIHFNNSGQQIASFDFLFGSFFLKSDHSLGLYLFLVIASLYFNINNIRQSTKYTFLLIVYLSITLLLAESNISKGLLFLFYGIIISMNLYKAITRNRIVRKIMIGFIVVLGALFIYNIRNIELITSRLGGTLERNFTAEKSLHFFNLGTAKREQIVIAAIHVLDTKYIGDGPYSYFDISTGKFKNTIHFTQLIWTYFDLGLIGLFVVILYMYFIIKTLNINNRQGFYAVCILALIYMFYTTPFSEIGIIFSLILFFNFYKDERNYNSIS</sequence>
<feature type="transmembrane region" description="Helical" evidence="1">
    <location>
        <begin position="171"/>
        <end position="188"/>
    </location>
</feature>
<dbReference type="eggNOG" id="ENOG503402V">
    <property type="taxonomic scope" value="Bacteria"/>
</dbReference>
<dbReference type="Proteomes" id="UP000016160">
    <property type="component" value="Chromosome"/>
</dbReference>
<organism evidence="2 3">
    <name type="scientific">Formosa agariphila (strain DSM 15362 / KCTC 12365 / LMG 23005 / KMM 3901 / M-2Alg 35-1)</name>
    <dbReference type="NCBI Taxonomy" id="1347342"/>
    <lineage>
        <taxon>Bacteria</taxon>
        <taxon>Pseudomonadati</taxon>
        <taxon>Bacteroidota</taxon>
        <taxon>Flavobacteriia</taxon>
        <taxon>Flavobacteriales</taxon>
        <taxon>Flavobacteriaceae</taxon>
        <taxon>Formosa</taxon>
    </lineage>
</organism>